<evidence type="ECO:0000313" key="8">
    <source>
        <dbReference type="EnsemblPlants" id="Pp3c10_4820V3.3"/>
    </source>
</evidence>
<reference evidence="8" key="3">
    <citation type="submission" date="2020-12" db="UniProtKB">
        <authorList>
            <consortium name="EnsemblPlants"/>
        </authorList>
    </citation>
    <scope>IDENTIFICATION</scope>
</reference>
<dbReference type="InterPro" id="IPR037275">
    <property type="entry name" value="Znf_CTCHY_sf"/>
</dbReference>
<dbReference type="PROSITE" id="PS51266">
    <property type="entry name" value="ZF_CHY"/>
    <property type="match status" value="1"/>
</dbReference>
<dbReference type="EMBL" id="ABEU02000010">
    <property type="status" value="NOT_ANNOTATED_CDS"/>
    <property type="molecule type" value="Genomic_DNA"/>
</dbReference>
<feature type="domain" description="CTCHY-type" evidence="7">
    <location>
        <begin position="146"/>
        <end position="210"/>
    </location>
</feature>
<protein>
    <recommendedName>
        <fullName evidence="10">CHY-type domain-containing protein</fullName>
    </recommendedName>
</protein>
<dbReference type="OMA" id="KLYPCRL"/>
<keyword evidence="1" id="KW-0479">Metal-binding</keyword>
<dbReference type="Gramene" id="Pp3c10_4820V3.3">
    <property type="protein sequence ID" value="Pp3c10_4820V3.3"/>
    <property type="gene ID" value="Pp3c10_4820"/>
</dbReference>
<feature type="domain" description="CHY-type" evidence="6">
    <location>
        <begin position="68"/>
        <end position="144"/>
    </location>
</feature>
<dbReference type="SMART" id="SM00184">
    <property type="entry name" value="RING"/>
    <property type="match status" value="1"/>
</dbReference>
<dbReference type="FunCoup" id="A0A7I4EZK5">
    <property type="interactions" value="2431"/>
</dbReference>
<dbReference type="InterPro" id="IPR017921">
    <property type="entry name" value="Znf_CTCHY"/>
</dbReference>
<keyword evidence="9" id="KW-1185">Reference proteome</keyword>
<dbReference type="GO" id="GO:0008270">
    <property type="term" value="F:zinc ion binding"/>
    <property type="evidence" value="ECO:0007669"/>
    <property type="project" value="UniProtKB-KW"/>
</dbReference>
<dbReference type="Pfam" id="PF14599">
    <property type="entry name" value="zinc_ribbon_6"/>
    <property type="match status" value="1"/>
</dbReference>
<evidence type="ECO:0000256" key="3">
    <source>
        <dbReference type="ARBA" id="ARBA00022833"/>
    </source>
</evidence>
<feature type="domain" description="RING-type" evidence="5">
    <location>
        <begin position="211"/>
        <end position="254"/>
    </location>
</feature>
<dbReference type="GO" id="GO:0005634">
    <property type="term" value="C:nucleus"/>
    <property type="evidence" value="ECO:0000318"/>
    <property type="project" value="GO_Central"/>
</dbReference>
<dbReference type="InterPro" id="IPR037274">
    <property type="entry name" value="Znf_CHY_sf"/>
</dbReference>
<dbReference type="GO" id="GO:0016567">
    <property type="term" value="P:protein ubiquitination"/>
    <property type="evidence" value="ECO:0000318"/>
    <property type="project" value="GO_Central"/>
</dbReference>
<dbReference type="InParanoid" id="A0A7I4EZK5"/>
<dbReference type="PROSITE" id="PS50089">
    <property type="entry name" value="ZF_RING_2"/>
    <property type="match status" value="1"/>
</dbReference>
<dbReference type="Pfam" id="PF05495">
    <property type="entry name" value="zf-CHY"/>
    <property type="match status" value="1"/>
</dbReference>
<reference evidence="8 9" key="2">
    <citation type="journal article" date="2018" name="Plant J.">
        <title>The Physcomitrella patens chromosome-scale assembly reveals moss genome structure and evolution.</title>
        <authorList>
            <person name="Lang D."/>
            <person name="Ullrich K.K."/>
            <person name="Murat F."/>
            <person name="Fuchs J."/>
            <person name="Jenkins J."/>
            <person name="Haas F.B."/>
            <person name="Piednoel M."/>
            <person name="Gundlach H."/>
            <person name="Van Bel M."/>
            <person name="Meyberg R."/>
            <person name="Vives C."/>
            <person name="Morata J."/>
            <person name="Symeonidi A."/>
            <person name="Hiss M."/>
            <person name="Muchero W."/>
            <person name="Kamisugi Y."/>
            <person name="Saleh O."/>
            <person name="Blanc G."/>
            <person name="Decker E.L."/>
            <person name="van Gessel N."/>
            <person name="Grimwood J."/>
            <person name="Hayes R.D."/>
            <person name="Graham S.W."/>
            <person name="Gunter L.E."/>
            <person name="McDaniel S.F."/>
            <person name="Hoernstein S.N.W."/>
            <person name="Larsson A."/>
            <person name="Li F.W."/>
            <person name="Perroud P.F."/>
            <person name="Phillips J."/>
            <person name="Ranjan P."/>
            <person name="Rokshar D.S."/>
            <person name="Rothfels C.J."/>
            <person name="Schneider L."/>
            <person name="Shu S."/>
            <person name="Stevenson D.W."/>
            <person name="Thummler F."/>
            <person name="Tillich M."/>
            <person name="Villarreal Aguilar J.C."/>
            <person name="Widiez T."/>
            <person name="Wong G.K."/>
            <person name="Wymore A."/>
            <person name="Zhang Y."/>
            <person name="Zimmer A.D."/>
            <person name="Quatrano R.S."/>
            <person name="Mayer K.F.X."/>
            <person name="Goodstein D."/>
            <person name="Casacuberta J.M."/>
            <person name="Vandepoele K."/>
            <person name="Reski R."/>
            <person name="Cuming A.C."/>
            <person name="Tuskan G.A."/>
            <person name="Maumus F."/>
            <person name="Salse J."/>
            <person name="Schmutz J."/>
            <person name="Rensing S.A."/>
        </authorList>
    </citation>
    <scope>NUCLEOTIDE SEQUENCE [LARGE SCALE GENOMIC DNA]</scope>
    <source>
        <strain evidence="8 9">cv. Gransden 2004</strain>
    </source>
</reference>
<dbReference type="SUPFAM" id="SSF57850">
    <property type="entry name" value="RING/U-box"/>
    <property type="match status" value="1"/>
</dbReference>
<dbReference type="Pfam" id="PF13639">
    <property type="entry name" value="zf-RING_2"/>
    <property type="match status" value="1"/>
</dbReference>
<dbReference type="GO" id="GO:0006511">
    <property type="term" value="P:ubiquitin-dependent protein catabolic process"/>
    <property type="evidence" value="ECO:0000318"/>
    <property type="project" value="GO_Central"/>
</dbReference>
<reference evidence="8 9" key="1">
    <citation type="journal article" date="2008" name="Science">
        <title>The Physcomitrella genome reveals evolutionary insights into the conquest of land by plants.</title>
        <authorList>
            <person name="Rensing S."/>
            <person name="Lang D."/>
            <person name="Zimmer A."/>
            <person name="Terry A."/>
            <person name="Salamov A."/>
            <person name="Shapiro H."/>
            <person name="Nishiyama T."/>
            <person name="Perroud P.-F."/>
            <person name="Lindquist E."/>
            <person name="Kamisugi Y."/>
            <person name="Tanahashi T."/>
            <person name="Sakakibara K."/>
            <person name="Fujita T."/>
            <person name="Oishi K."/>
            <person name="Shin-I T."/>
            <person name="Kuroki Y."/>
            <person name="Toyoda A."/>
            <person name="Suzuki Y."/>
            <person name="Hashimoto A."/>
            <person name="Yamaguchi K."/>
            <person name="Sugano A."/>
            <person name="Kohara Y."/>
            <person name="Fujiyama A."/>
            <person name="Anterola A."/>
            <person name="Aoki S."/>
            <person name="Ashton N."/>
            <person name="Barbazuk W.B."/>
            <person name="Barker E."/>
            <person name="Bennetzen J."/>
            <person name="Bezanilla M."/>
            <person name="Blankenship R."/>
            <person name="Cho S.H."/>
            <person name="Dutcher S."/>
            <person name="Estelle M."/>
            <person name="Fawcett J.A."/>
            <person name="Gundlach H."/>
            <person name="Hanada K."/>
            <person name="Heyl A."/>
            <person name="Hicks K.A."/>
            <person name="Hugh J."/>
            <person name="Lohr M."/>
            <person name="Mayer K."/>
            <person name="Melkozernov A."/>
            <person name="Murata T."/>
            <person name="Nelson D."/>
            <person name="Pils B."/>
            <person name="Prigge M."/>
            <person name="Reiss B."/>
            <person name="Renner T."/>
            <person name="Rombauts S."/>
            <person name="Rushton P."/>
            <person name="Sanderfoot A."/>
            <person name="Schween G."/>
            <person name="Shiu S.-H."/>
            <person name="Stueber K."/>
            <person name="Theodoulou F.L."/>
            <person name="Tu H."/>
            <person name="Van de Peer Y."/>
            <person name="Verrier P.J."/>
            <person name="Waters E."/>
            <person name="Wood A."/>
            <person name="Yang L."/>
            <person name="Cove D."/>
            <person name="Cuming A."/>
            <person name="Hasebe M."/>
            <person name="Lucas S."/>
            <person name="Mishler D.B."/>
            <person name="Reski R."/>
            <person name="Grigoriev I."/>
            <person name="Quatrano R.S."/>
            <person name="Boore J.L."/>
        </authorList>
    </citation>
    <scope>NUCLEOTIDE SEQUENCE [LARGE SCALE GENOMIC DNA]</scope>
    <source>
        <strain evidence="8 9">cv. Gransden 2004</strain>
    </source>
</reference>
<name>A0A7I4EZK5_PHYPA</name>
<keyword evidence="3" id="KW-0862">Zinc</keyword>
<dbReference type="RefSeq" id="XP_073393025.1">
    <property type="nucleotide sequence ID" value="XM_073536924.1"/>
</dbReference>
<dbReference type="PROSITE" id="PS51270">
    <property type="entry name" value="ZF_CTCHY"/>
    <property type="match status" value="1"/>
</dbReference>
<dbReference type="InterPro" id="IPR013083">
    <property type="entry name" value="Znf_RING/FYVE/PHD"/>
</dbReference>
<dbReference type="PANTHER" id="PTHR21319">
    <property type="entry name" value="RING FINGER AND CHY ZINC FINGER DOMAIN-CONTAINING PROTEIN 1"/>
    <property type="match status" value="1"/>
</dbReference>
<dbReference type="GO" id="GO:0061630">
    <property type="term" value="F:ubiquitin protein ligase activity"/>
    <property type="evidence" value="ECO:0000318"/>
    <property type="project" value="GO_Central"/>
</dbReference>
<evidence type="ECO:0000259" key="6">
    <source>
        <dbReference type="PROSITE" id="PS51266"/>
    </source>
</evidence>
<evidence type="ECO:0000256" key="4">
    <source>
        <dbReference type="PROSITE-ProRule" id="PRU00601"/>
    </source>
</evidence>
<dbReference type="SUPFAM" id="SSF161245">
    <property type="entry name" value="Zinc hairpin stack"/>
    <property type="match status" value="1"/>
</dbReference>
<evidence type="ECO:0000259" key="7">
    <source>
        <dbReference type="PROSITE" id="PS51270"/>
    </source>
</evidence>
<evidence type="ECO:0008006" key="10">
    <source>
        <dbReference type="Google" id="ProtNLM"/>
    </source>
</evidence>
<keyword evidence="2 4" id="KW-0863">Zinc-finger</keyword>
<dbReference type="Gene3D" id="2.20.28.10">
    <property type="match status" value="1"/>
</dbReference>
<organism evidence="8 9">
    <name type="scientific">Physcomitrium patens</name>
    <name type="common">Spreading-leaved earth moss</name>
    <name type="synonym">Physcomitrella patens</name>
    <dbReference type="NCBI Taxonomy" id="3218"/>
    <lineage>
        <taxon>Eukaryota</taxon>
        <taxon>Viridiplantae</taxon>
        <taxon>Streptophyta</taxon>
        <taxon>Embryophyta</taxon>
        <taxon>Bryophyta</taxon>
        <taxon>Bryophytina</taxon>
        <taxon>Bryopsida</taxon>
        <taxon>Funariidae</taxon>
        <taxon>Funariales</taxon>
        <taxon>Funariaceae</taxon>
        <taxon>Physcomitrium</taxon>
    </lineage>
</organism>
<evidence type="ECO:0000313" key="9">
    <source>
        <dbReference type="Proteomes" id="UP000006727"/>
    </source>
</evidence>
<dbReference type="PANTHER" id="PTHR21319:SF53">
    <property type="entry name" value="RING FINGER AND CHY ZINC FINGER DOMAIN-CONTAINING PROTEIN 1"/>
    <property type="match status" value="1"/>
</dbReference>
<evidence type="ECO:0000256" key="2">
    <source>
        <dbReference type="ARBA" id="ARBA00022771"/>
    </source>
</evidence>
<dbReference type="InterPro" id="IPR008913">
    <property type="entry name" value="Znf_CHY"/>
</dbReference>
<sequence>MAVLAVRMEALLSPLMSGEQFRYAYNNVAAHSHHHVVAGHTSCLDSDVEDDDDDDFTEDLVQAWKLSIGANRYGCTHYKRRCKIRAPCCNEVFDCRHCHNEAKSVNETDDKKRHEIDRHLVEKVICSLCDHEQNVQQVCEKCGVCMGEFFCSKCNFFDDDTSKDQYHCDKCGICRTGGRDNFFHCDRCGCCYSVKLREGHTCVEKSMHQDCPVCMEYMFDSLKDITVLTCGHTLHLECLQEMHSHYKYNCPLCNKSVCDMSSVWKEIDEEIAATQMPANEMRMVWVFCNDCGATNEVQYHHVGQKCGTCPSYNTRPTDAPASLASSRSECC</sequence>
<dbReference type="Gene3D" id="3.30.40.10">
    <property type="entry name" value="Zinc/RING finger domain, C3HC4 (zinc finger)"/>
    <property type="match status" value="1"/>
</dbReference>
<evidence type="ECO:0000259" key="5">
    <source>
        <dbReference type="PROSITE" id="PS50089"/>
    </source>
</evidence>
<evidence type="ECO:0000256" key="1">
    <source>
        <dbReference type="ARBA" id="ARBA00022723"/>
    </source>
</evidence>
<proteinExistence type="predicted"/>
<dbReference type="EnsemblPlants" id="Pp3c10_4820V3.3">
    <property type="protein sequence ID" value="Pp3c10_4820V3.3"/>
    <property type="gene ID" value="Pp3c10_4820"/>
</dbReference>
<accession>A0A7I4EZK5</accession>
<dbReference type="InterPro" id="IPR001841">
    <property type="entry name" value="Znf_RING"/>
</dbReference>
<dbReference type="GeneID" id="112287900"/>
<dbReference type="AlphaFoldDB" id="A0A7I4EZK5"/>
<dbReference type="Proteomes" id="UP000006727">
    <property type="component" value="Chromosome 10"/>
</dbReference>
<dbReference type="InterPro" id="IPR039512">
    <property type="entry name" value="RCHY1_zinc-ribbon"/>
</dbReference>
<gene>
    <name evidence="8" type="primary">LOC112287900</name>
</gene>
<dbReference type="SUPFAM" id="SSF161219">
    <property type="entry name" value="CHY zinc finger-like"/>
    <property type="match status" value="1"/>
</dbReference>